<keyword evidence="3" id="KW-1185">Reference proteome</keyword>
<protein>
    <submittedName>
        <fullName evidence="2">Uncharacterized protein</fullName>
    </submittedName>
</protein>
<dbReference type="EMBL" id="KV949607">
    <property type="protein sequence ID" value="PIO26504.1"/>
    <property type="molecule type" value="Genomic_DNA"/>
</dbReference>
<dbReference type="EMBL" id="KV949607">
    <property type="protein sequence ID" value="PIO26506.1"/>
    <property type="molecule type" value="Genomic_DNA"/>
</dbReference>
<evidence type="ECO:0000256" key="1">
    <source>
        <dbReference type="SAM" id="MobiDB-lite"/>
    </source>
</evidence>
<gene>
    <name evidence="2" type="ORF">AB205_0161160</name>
</gene>
<dbReference type="Proteomes" id="UP000228934">
    <property type="component" value="Unassembled WGS sequence"/>
</dbReference>
<feature type="region of interest" description="Disordered" evidence="1">
    <location>
        <begin position="1"/>
        <end position="82"/>
    </location>
</feature>
<evidence type="ECO:0000313" key="3">
    <source>
        <dbReference type="Proteomes" id="UP000228934"/>
    </source>
</evidence>
<dbReference type="AlphaFoldDB" id="A0A2G9RF21"/>
<reference evidence="2" key="2">
    <citation type="submission" date="2017-08" db="EMBL/GenBank/DDBJ databases">
        <title>Assembly of the North American Bullfrog Genome.</title>
        <authorList>
            <person name="Warren R.L."/>
            <person name="Vandervalk B.P."/>
            <person name="Kucuk E."/>
            <person name="Birol I."/>
            <person name="Helbing C."/>
            <person name="Pandoh P."/>
            <person name="Behsaz B."/>
            <person name="Mohamadi H."/>
            <person name="Chu J."/>
            <person name="Jackman S."/>
            <person name="Hammond S.A."/>
            <person name="Veldhoen N."/>
            <person name="Kirk H."/>
            <person name="Zhao Y."/>
            <person name="Coope R."/>
            <person name="Pleasance S."/>
            <person name="Moore R."/>
            <person name="Holt R."/>
        </authorList>
    </citation>
    <scope>NUCLEOTIDE SEQUENCE</scope>
    <source>
        <strain evidence="2">Bruno</strain>
        <tissue evidence="2">Liver</tissue>
    </source>
</reference>
<dbReference type="OrthoDB" id="624345at2759"/>
<feature type="compositionally biased region" description="Basic and acidic residues" evidence="1">
    <location>
        <begin position="1"/>
        <end position="23"/>
    </location>
</feature>
<accession>A0A2G9RF21</accession>
<proteinExistence type="predicted"/>
<sequence>MPAIPIHERTLEADLRHSPDGHPTRLSAPHFSGSSGRSEAVVTSLPARGPPGSRVARPFPTAIHRREEEAAGCQSRRGRYGS</sequence>
<evidence type="ECO:0000313" key="2">
    <source>
        <dbReference type="EMBL" id="PIO26506.1"/>
    </source>
</evidence>
<reference evidence="3" key="1">
    <citation type="journal article" date="2017" name="Nat. Commun.">
        <title>The North American bullfrog draft genome provides insight into hormonal regulation of long noncoding RNA.</title>
        <authorList>
            <person name="Hammond S.A."/>
            <person name="Warren R.L."/>
            <person name="Vandervalk B.P."/>
            <person name="Kucuk E."/>
            <person name="Khan H."/>
            <person name="Gibb E.A."/>
            <person name="Pandoh P."/>
            <person name="Kirk H."/>
            <person name="Zhao Y."/>
            <person name="Jones M."/>
            <person name="Mungall A.J."/>
            <person name="Coope R."/>
            <person name="Pleasance S."/>
            <person name="Moore R.A."/>
            <person name="Holt R.A."/>
            <person name="Round J.M."/>
            <person name="Ohora S."/>
            <person name="Walle B.V."/>
            <person name="Veldhoen N."/>
            <person name="Helbing C.C."/>
            <person name="Birol I."/>
        </authorList>
    </citation>
    <scope>NUCLEOTIDE SEQUENCE [LARGE SCALE GENOMIC DNA]</scope>
</reference>
<name>A0A2G9RF21_AQUCT</name>
<organism evidence="2 3">
    <name type="scientific">Aquarana catesbeiana</name>
    <name type="common">American bullfrog</name>
    <name type="synonym">Rana catesbeiana</name>
    <dbReference type="NCBI Taxonomy" id="8400"/>
    <lineage>
        <taxon>Eukaryota</taxon>
        <taxon>Metazoa</taxon>
        <taxon>Chordata</taxon>
        <taxon>Craniata</taxon>
        <taxon>Vertebrata</taxon>
        <taxon>Euteleostomi</taxon>
        <taxon>Amphibia</taxon>
        <taxon>Batrachia</taxon>
        <taxon>Anura</taxon>
        <taxon>Neobatrachia</taxon>
        <taxon>Ranoidea</taxon>
        <taxon>Ranidae</taxon>
        <taxon>Aquarana</taxon>
    </lineage>
</organism>